<reference evidence="5 6" key="1">
    <citation type="submission" date="2023-07" db="EMBL/GenBank/DDBJ databases">
        <title>Genomic Encyclopedia of Type Strains, Phase IV (KMG-IV): sequencing the most valuable type-strain genomes for metagenomic binning, comparative biology and taxonomic classification.</title>
        <authorList>
            <person name="Goeker M."/>
        </authorList>
    </citation>
    <scope>NUCLEOTIDE SEQUENCE [LARGE SCALE GENOMIC DNA]</scope>
    <source>
        <strain evidence="5 6">DSM 19154</strain>
    </source>
</reference>
<name>A0ABT9YDH9_9BACI</name>
<dbReference type="SUPFAM" id="SSF53335">
    <property type="entry name" value="S-adenosyl-L-methionine-dependent methyltransferases"/>
    <property type="match status" value="1"/>
</dbReference>
<dbReference type="HAMAP" id="MF_01813">
    <property type="entry name" value="MenG_UbiE_methyltr"/>
    <property type="match status" value="1"/>
</dbReference>
<comment type="catalytic activity">
    <reaction evidence="4">
        <text>a 2-demethylmenaquinol + S-adenosyl-L-methionine = a menaquinol + S-adenosyl-L-homocysteine + H(+)</text>
        <dbReference type="Rhea" id="RHEA:42640"/>
        <dbReference type="Rhea" id="RHEA-COMP:9539"/>
        <dbReference type="Rhea" id="RHEA-COMP:9563"/>
        <dbReference type="ChEBI" id="CHEBI:15378"/>
        <dbReference type="ChEBI" id="CHEBI:18151"/>
        <dbReference type="ChEBI" id="CHEBI:55437"/>
        <dbReference type="ChEBI" id="CHEBI:57856"/>
        <dbReference type="ChEBI" id="CHEBI:59789"/>
        <dbReference type="EC" id="2.1.1.163"/>
    </reaction>
</comment>
<accession>A0ABT9YDH9</accession>
<dbReference type="GO" id="GO:0032259">
    <property type="term" value="P:methylation"/>
    <property type="evidence" value="ECO:0007669"/>
    <property type="project" value="UniProtKB-KW"/>
</dbReference>
<dbReference type="PROSITE" id="PS51608">
    <property type="entry name" value="SAM_MT_UBIE"/>
    <property type="match status" value="1"/>
</dbReference>
<keyword evidence="4" id="KW-0474">Menaquinone biosynthesis</keyword>
<dbReference type="GO" id="GO:0008425">
    <property type="term" value="F:2-methoxy-6-polyprenyl-1,4-benzoquinol methyltransferase activity"/>
    <property type="evidence" value="ECO:0007669"/>
    <property type="project" value="UniProtKB-EC"/>
</dbReference>
<comment type="similarity">
    <text evidence="4">Belongs to the class I-like SAM-binding methyltransferase superfamily. MenG/UbiE family.</text>
</comment>
<evidence type="ECO:0000256" key="3">
    <source>
        <dbReference type="ARBA" id="ARBA00022691"/>
    </source>
</evidence>
<evidence type="ECO:0000256" key="1">
    <source>
        <dbReference type="ARBA" id="ARBA00022603"/>
    </source>
</evidence>
<dbReference type="NCBIfam" id="NF001243">
    <property type="entry name" value="PRK00216.1-4"/>
    <property type="match status" value="1"/>
</dbReference>
<dbReference type="NCBIfam" id="NF001244">
    <property type="entry name" value="PRK00216.1-5"/>
    <property type="match status" value="1"/>
</dbReference>
<keyword evidence="1 4" id="KW-0489">Methyltransferase</keyword>
<comment type="caution">
    <text evidence="5">The sequence shown here is derived from an EMBL/GenBank/DDBJ whole genome shotgun (WGS) entry which is preliminary data.</text>
</comment>
<dbReference type="PANTHER" id="PTHR43591:SF24">
    <property type="entry name" value="2-METHOXY-6-POLYPRENYL-1,4-BENZOQUINOL METHYLASE, MITOCHONDRIAL"/>
    <property type="match status" value="1"/>
</dbReference>
<organism evidence="5 6">
    <name type="scientific">Alkalicoccobacillus murimartini</name>
    <dbReference type="NCBI Taxonomy" id="171685"/>
    <lineage>
        <taxon>Bacteria</taxon>
        <taxon>Bacillati</taxon>
        <taxon>Bacillota</taxon>
        <taxon>Bacilli</taxon>
        <taxon>Bacillales</taxon>
        <taxon>Bacillaceae</taxon>
        <taxon>Alkalicoccobacillus</taxon>
    </lineage>
</organism>
<dbReference type="GO" id="GO:0043770">
    <property type="term" value="F:demethylmenaquinone methyltransferase activity"/>
    <property type="evidence" value="ECO:0007669"/>
    <property type="project" value="UniProtKB-EC"/>
</dbReference>
<evidence type="ECO:0000313" key="6">
    <source>
        <dbReference type="Proteomes" id="UP001225034"/>
    </source>
</evidence>
<dbReference type="Pfam" id="PF01209">
    <property type="entry name" value="Ubie_methyltran"/>
    <property type="match status" value="1"/>
</dbReference>
<gene>
    <name evidence="4" type="primary">menG</name>
    <name evidence="5" type="ORF">J2S05_000686</name>
</gene>
<comment type="function">
    <text evidence="4">Methyltransferase required for the conversion of demethylmenaquinol (DMKH2) to menaquinol (MKH2).</text>
</comment>
<dbReference type="InterPro" id="IPR023576">
    <property type="entry name" value="UbiE/COQ5_MeTrFase_CS"/>
</dbReference>
<dbReference type="PROSITE" id="PS01183">
    <property type="entry name" value="UBIE_1"/>
    <property type="match status" value="1"/>
</dbReference>
<dbReference type="CDD" id="cd02440">
    <property type="entry name" value="AdoMet_MTases"/>
    <property type="match status" value="1"/>
</dbReference>
<dbReference type="EMBL" id="JAUSUA010000001">
    <property type="protein sequence ID" value="MDQ0205912.1"/>
    <property type="molecule type" value="Genomic_DNA"/>
</dbReference>
<evidence type="ECO:0000256" key="2">
    <source>
        <dbReference type="ARBA" id="ARBA00022679"/>
    </source>
</evidence>
<dbReference type="Proteomes" id="UP001225034">
    <property type="component" value="Unassembled WGS sequence"/>
</dbReference>
<evidence type="ECO:0000256" key="4">
    <source>
        <dbReference type="HAMAP-Rule" id="MF_01813"/>
    </source>
</evidence>
<keyword evidence="6" id="KW-1185">Reference proteome</keyword>
<dbReference type="NCBIfam" id="TIGR01934">
    <property type="entry name" value="MenG_MenH_UbiE"/>
    <property type="match status" value="1"/>
</dbReference>
<dbReference type="InterPro" id="IPR029063">
    <property type="entry name" value="SAM-dependent_MTases_sf"/>
</dbReference>
<dbReference type="EC" id="2.1.1.163" evidence="4"/>
<protein>
    <recommendedName>
        <fullName evidence="4">Demethylmenaquinone methyltransferase</fullName>
        <ecNumber evidence="4">2.1.1.163</ecNumber>
    </recommendedName>
</protein>
<dbReference type="Gene3D" id="3.40.50.150">
    <property type="entry name" value="Vaccinia Virus protein VP39"/>
    <property type="match status" value="1"/>
</dbReference>
<feature type="binding site" evidence="4">
    <location>
        <begin position="107"/>
        <end position="108"/>
    </location>
    <ligand>
        <name>S-adenosyl-L-methionine</name>
        <dbReference type="ChEBI" id="CHEBI:59789"/>
    </ligand>
</feature>
<keyword evidence="3 4" id="KW-0949">S-adenosyl-L-methionine</keyword>
<dbReference type="InterPro" id="IPR004033">
    <property type="entry name" value="UbiE/COQ5_MeTrFase"/>
</dbReference>
<keyword evidence="2 4" id="KW-0808">Transferase</keyword>
<evidence type="ECO:0000313" key="5">
    <source>
        <dbReference type="EMBL" id="MDQ0205912.1"/>
    </source>
</evidence>
<dbReference type="RefSeq" id="WP_306979930.1">
    <property type="nucleotide sequence ID" value="NZ_JAUSUA010000001.1"/>
</dbReference>
<sequence length="237" mass="26915">MSQQSKEERVHQVFESISTQYDRMNSVISLQLHKVWRKDVMKMMQVSDGDASLDVCCGTADWTIALGQASGPEGRTEGLDFSKNMLQVGQKKLQDKQLEYIQLHHGNAMELPFEDNQFDYVTIGFGLRNVPDYLQVLKEMERVAKPGGMVVCLETSNPTLPVYKQVYQLYFRHLMPLAGRIFARSHKEYSWLQESTQTFPSKEELAKLFKEAGLKKVKFKGYSGGAAAVHVGLKAEQ</sequence>
<comment type="pathway">
    <text evidence="4">Quinol/quinone metabolism; menaquinone biosynthesis; menaquinol from 1,4-dihydroxy-2-naphthoate: step 2/2.</text>
</comment>
<proteinExistence type="inferred from homology"/>
<dbReference type="PANTHER" id="PTHR43591">
    <property type="entry name" value="METHYLTRANSFERASE"/>
    <property type="match status" value="1"/>
</dbReference>
<feature type="binding site" evidence="4">
    <location>
        <position position="59"/>
    </location>
    <ligand>
        <name>S-adenosyl-L-methionine</name>
        <dbReference type="ChEBI" id="CHEBI:59789"/>
    </ligand>
</feature>
<comment type="caution">
    <text evidence="4">Lacks conserved residue(s) required for the propagation of feature annotation.</text>
</comment>
<feature type="binding site" evidence="4">
    <location>
        <position position="80"/>
    </location>
    <ligand>
        <name>S-adenosyl-L-methionine</name>
        <dbReference type="ChEBI" id="CHEBI:59789"/>
    </ligand>
</feature>